<dbReference type="PANTHER" id="PTHR10890">
    <property type="entry name" value="CYSTEINYL-TRNA SYNTHETASE"/>
    <property type="match status" value="1"/>
</dbReference>
<keyword evidence="4 13" id="KW-0963">Cytoplasm</keyword>
<accession>A0ABZ2YAV8</accession>
<evidence type="ECO:0000256" key="4">
    <source>
        <dbReference type="ARBA" id="ARBA00022490"/>
    </source>
</evidence>
<comment type="subunit">
    <text evidence="3 13">Monomer.</text>
</comment>
<gene>
    <name evidence="13 15" type="primary">cysS</name>
    <name evidence="15" type="ORF">QBE51_06645</name>
</gene>
<protein>
    <recommendedName>
        <fullName evidence="13">Cysteine--tRNA ligase</fullName>
        <ecNumber evidence="13">6.1.1.16</ecNumber>
    </recommendedName>
    <alternativeName>
        <fullName evidence="13">Cysteinyl-tRNA synthetase</fullName>
        <shortName evidence="13">CysRS</shortName>
    </alternativeName>
</protein>
<comment type="subcellular location">
    <subcellularLocation>
        <location evidence="1 13">Cytoplasm</location>
    </subcellularLocation>
</comment>
<dbReference type="InterPro" id="IPR024909">
    <property type="entry name" value="Cys-tRNA/MSH_ligase"/>
</dbReference>
<dbReference type="InterPro" id="IPR009080">
    <property type="entry name" value="tRNAsynth_Ia_anticodon-bd"/>
</dbReference>
<evidence type="ECO:0000313" key="16">
    <source>
        <dbReference type="Proteomes" id="UP001486565"/>
    </source>
</evidence>
<keyword evidence="16" id="KW-1185">Reference proteome</keyword>
<feature type="short sequence motif" description="'KMSKS' region" evidence="13">
    <location>
        <begin position="264"/>
        <end position="268"/>
    </location>
</feature>
<feature type="binding site" evidence="13">
    <location>
        <position position="207"/>
    </location>
    <ligand>
        <name>Zn(2+)</name>
        <dbReference type="ChEBI" id="CHEBI:29105"/>
    </ligand>
</feature>
<evidence type="ECO:0000256" key="12">
    <source>
        <dbReference type="ARBA" id="ARBA00047398"/>
    </source>
</evidence>
<evidence type="ECO:0000256" key="7">
    <source>
        <dbReference type="ARBA" id="ARBA00022741"/>
    </source>
</evidence>
<evidence type="ECO:0000256" key="3">
    <source>
        <dbReference type="ARBA" id="ARBA00011245"/>
    </source>
</evidence>
<dbReference type="SMART" id="SM00840">
    <property type="entry name" value="DALR_2"/>
    <property type="match status" value="1"/>
</dbReference>
<dbReference type="InterPro" id="IPR056411">
    <property type="entry name" value="CysS_C"/>
</dbReference>
<dbReference type="Gene3D" id="1.20.120.1910">
    <property type="entry name" value="Cysteine-tRNA ligase, C-terminal anti-codon recognition domain"/>
    <property type="match status" value="1"/>
</dbReference>
<dbReference type="NCBIfam" id="TIGR00435">
    <property type="entry name" value="cysS"/>
    <property type="match status" value="1"/>
</dbReference>
<comment type="cofactor">
    <cofactor evidence="13">
        <name>Zn(2+)</name>
        <dbReference type="ChEBI" id="CHEBI:29105"/>
    </cofactor>
    <text evidence="13">Binds 1 zinc ion per subunit.</text>
</comment>
<dbReference type="Pfam" id="PF01406">
    <property type="entry name" value="tRNA-synt_1e"/>
    <property type="match status" value="1"/>
</dbReference>
<dbReference type="CDD" id="cd00672">
    <property type="entry name" value="CysRS_core"/>
    <property type="match status" value="1"/>
</dbReference>
<evidence type="ECO:0000313" key="15">
    <source>
        <dbReference type="EMBL" id="WZL71191.1"/>
    </source>
</evidence>
<dbReference type="EC" id="6.1.1.16" evidence="13"/>
<organism evidence="15 16">
    <name type="scientific">Defluviitalea saccharophila</name>
    <dbReference type="NCBI Taxonomy" id="879970"/>
    <lineage>
        <taxon>Bacteria</taxon>
        <taxon>Bacillati</taxon>
        <taxon>Bacillota</taxon>
        <taxon>Clostridia</taxon>
        <taxon>Lachnospirales</taxon>
        <taxon>Defluviitaleaceae</taxon>
        <taxon>Defluviitalea</taxon>
    </lineage>
</organism>
<evidence type="ECO:0000256" key="10">
    <source>
        <dbReference type="ARBA" id="ARBA00022917"/>
    </source>
</evidence>
<feature type="binding site" evidence="13">
    <location>
        <position position="27"/>
    </location>
    <ligand>
        <name>Zn(2+)</name>
        <dbReference type="ChEBI" id="CHEBI:29105"/>
    </ligand>
</feature>
<dbReference type="Gene3D" id="3.40.50.620">
    <property type="entry name" value="HUPs"/>
    <property type="match status" value="1"/>
</dbReference>
<dbReference type="InterPro" id="IPR014729">
    <property type="entry name" value="Rossmann-like_a/b/a_fold"/>
</dbReference>
<keyword evidence="8 13" id="KW-0862">Zinc</keyword>
<dbReference type="GO" id="GO:0004817">
    <property type="term" value="F:cysteine-tRNA ligase activity"/>
    <property type="evidence" value="ECO:0007669"/>
    <property type="project" value="UniProtKB-EC"/>
</dbReference>
<feature type="domain" description="Cysteinyl-tRNA synthetase class Ia DALR" evidence="14">
    <location>
        <begin position="353"/>
        <end position="416"/>
    </location>
</feature>
<evidence type="ECO:0000256" key="11">
    <source>
        <dbReference type="ARBA" id="ARBA00023146"/>
    </source>
</evidence>
<keyword evidence="7 13" id="KW-0547">Nucleotide-binding</keyword>
<sequence>MKIYNTLTKQKEEFIPLDPNEIKMYVCGPTVYNYIHIGNARPYIIFDTVRRYFEYKGYKVNYVQNFTDVDDKIIKKANEENTTTTEIVEKYIAETLKDADGLNIKRAVVHPRVTQEMPEIISMIQTLMDKGFAYEVNGTVYFDIQAYRTYGKLSNKNQEDLEAGARIEINEDKKHPMDFVLWKPKKPGEPSWESPWSDGRPGWHIECSAMAKKYLGDTIDIHAGGEDLIFPHHENEIAQSEAANGKPFARYWMHNGFINVDNKKMSKSKGNFFTLREVAEEFPYEVIRFFMLSAHYRSPINFSRELMQSAQNGLERIKNAVINLDHIINHASSEEMTKDEIQVSGELEVFVKKFEEAMEDDFNTADAVSVIFELVRFANTHVNGNSSKLFTSAVKKKIIDLCNILGLLENQESDLLDEEIEKLIQERQEARKAKNWALADQIRDSLKEKGIILEDTPQGVRWKRL</sequence>
<proteinExistence type="inferred from homology"/>
<evidence type="ECO:0000256" key="13">
    <source>
        <dbReference type="HAMAP-Rule" id="MF_00041"/>
    </source>
</evidence>
<dbReference type="InterPro" id="IPR015803">
    <property type="entry name" value="Cys-tRNA-ligase"/>
</dbReference>
<keyword evidence="11 13" id="KW-0030">Aminoacyl-tRNA synthetase</keyword>
<evidence type="ECO:0000256" key="1">
    <source>
        <dbReference type="ARBA" id="ARBA00004496"/>
    </source>
</evidence>
<evidence type="ECO:0000259" key="14">
    <source>
        <dbReference type="SMART" id="SM00840"/>
    </source>
</evidence>
<dbReference type="InterPro" id="IPR032678">
    <property type="entry name" value="tRNA-synt_1_cat_dom"/>
</dbReference>
<feature type="short sequence motif" description="'HIGH' region" evidence="13">
    <location>
        <begin position="29"/>
        <end position="39"/>
    </location>
</feature>
<name>A0ABZ2YAV8_9FIRM</name>
<dbReference type="Proteomes" id="UP001486565">
    <property type="component" value="Chromosome"/>
</dbReference>
<evidence type="ECO:0000256" key="8">
    <source>
        <dbReference type="ARBA" id="ARBA00022833"/>
    </source>
</evidence>
<comment type="similarity">
    <text evidence="2 13">Belongs to the class-I aminoacyl-tRNA synthetase family.</text>
</comment>
<evidence type="ECO:0000256" key="6">
    <source>
        <dbReference type="ARBA" id="ARBA00022723"/>
    </source>
</evidence>
<dbReference type="SUPFAM" id="SSF47323">
    <property type="entry name" value="Anticodon-binding domain of a subclass of class I aminoacyl-tRNA synthetases"/>
    <property type="match status" value="1"/>
</dbReference>
<feature type="binding site" evidence="13">
    <location>
        <position position="267"/>
    </location>
    <ligand>
        <name>ATP</name>
        <dbReference type="ChEBI" id="CHEBI:30616"/>
    </ligand>
</feature>
<dbReference type="EMBL" id="CP121687">
    <property type="protein sequence ID" value="WZL71191.1"/>
    <property type="molecule type" value="Genomic_DNA"/>
</dbReference>
<keyword evidence="10 13" id="KW-0648">Protein biosynthesis</keyword>
<feature type="binding site" evidence="13">
    <location>
        <position position="236"/>
    </location>
    <ligand>
        <name>Zn(2+)</name>
        <dbReference type="ChEBI" id="CHEBI:29105"/>
    </ligand>
</feature>
<evidence type="ECO:0000256" key="2">
    <source>
        <dbReference type="ARBA" id="ARBA00005594"/>
    </source>
</evidence>
<comment type="catalytic activity">
    <reaction evidence="12 13">
        <text>tRNA(Cys) + L-cysteine + ATP = L-cysteinyl-tRNA(Cys) + AMP + diphosphate</text>
        <dbReference type="Rhea" id="RHEA:17773"/>
        <dbReference type="Rhea" id="RHEA-COMP:9661"/>
        <dbReference type="Rhea" id="RHEA-COMP:9679"/>
        <dbReference type="ChEBI" id="CHEBI:30616"/>
        <dbReference type="ChEBI" id="CHEBI:33019"/>
        <dbReference type="ChEBI" id="CHEBI:35235"/>
        <dbReference type="ChEBI" id="CHEBI:78442"/>
        <dbReference type="ChEBI" id="CHEBI:78517"/>
        <dbReference type="ChEBI" id="CHEBI:456215"/>
        <dbReference type="EC" id="6.1.1.16"/>
    </reaction>
</comment>
<dbReference type="Pfam" id="PF09190">
    <property type="entry name" value="DALR_2"/>
    <property type="match status" value="1"/>
</dbReference>
<keyword evidence="6 13" id="KW-0479">Metal-binding</keyword>
<dbReference type="CDD" id="cd07963">
    <property type="entry name" value="Anticodon_Ia_Cys"/>
    <property type="match status" value="1"/>
</dbReference>
<keyword evidence="9 13" id="KW-0067">ATP-binding</keyword>
<evidence type="ECO:0000256" key="5">
    <source>
        <dbReference type="ARBA" id="ARBA00022598"/>
    </source>
</evidence>
<dbReference type="Pfam" id="PF23493">
    <property type="entry name" value="CysS_C"/>
    <property type="match status" value="1"/>
</dbReference>
<dbReference type="HAMAP" id="MF_00041">
    <property type="entry name" value="Cys_tRNA_synth"/>
    <property type="match status" value="1"/>
</dbReference>
<dbReference type="SUPFAM" id="SSF52374">
    <property type="entry name" value="Nucleotidylyl transferase"/>
    <property type="match status" value="1"/>
</dbReference>
<dbReference type="PRINTS" id="PR00983">
    <property type="entry name" value="TRNASYNTHCYS"/>
</dbReference>
<reference evidence="15 16" key="1">
    <citation type="submission" date="2023-03" db="EMBL/GenBank/DDBJ databases">
        <title>Novel Species.</title>
        <authorList>
            <person name="Ma S."/>
        </authorList>
    </citation>
    <scope>NUCLEOTIDE SEQUENCE [LARGE SCALE GENOMIC DNA]</scope>
    <source>
        <strain evidence="15 16">LIND6LT2</strain>
    </source>
</reference>
<dbReference type="RefSeq" id="WP_341878154.1">
    <property type="nucleotide sequence ID" value="NZ_CP121687.1"/>
</dbReference>
<dbReference type="PANTHER" id="PTHR10890:SF3">
    <property type="entry name" value="CYSTEINE--TRNA LIGASE, CYTOPLASMIC"/>
    <property type="match status" value="1"/>
</dbReference>
<keyword evidence="5 13" id="KW-0436">Ligase</keyword>
<dbReference type="InterPro" id="IPR015273">
    <property type="entry name" value="Cys-tRNA-synt_Ia_DALR"/>
</dbReference>
<evidence type="ECO:0000256" key="9">
    <source>
        <dbReference type="ARBA" id="ARBA00022840"/>
    </source>
</evidence>
<feature type="binding site" evidence="13">
    <location>
        <position position="232"/>
    </location>
    <ligand>
        <name>Zn(2+)</name>
        <dbReference type="ChEBI" id="CHEBI:29105"/>
    </ligand>
</feature>